<dbReference type="NCBIfam" id="NF005691">
    <property type="entry name" value="PRK07494.1"/>
    <property type="match status" value="1"/>
</dbReference>
<organism evidence="9 10">
    <name type="scientific">Zhengella mangrovi</name>
    <dbReference type="NCBI Taxonomy" id="1982044"/>
    <lineage>
        <taxon>Bacteria</taxon>
        <taxon>Pseudomonadati</taxon>
        <taxon>Pseudomonadota</taxon>
        <taxon>Alphaproteobacteria</taxon>
        <taxon>Hyphomicrobiales</taxon>
        <taxon>Notoacmeibacteraceae</taxon>
        <taxon>Zhengella</taxon>
    </lineage>
</organism>
<dbReference type="InterPro" id="IPR051205">
    <property type="entry name" value="UbiH/COQ6_monooxygenase"/>
</dbReference>
<accession>A0A2G1QKV3</accession>
<keyword evidence="5" id="KW-0274">FAD</keyword>
<evidence type="ECO:0000313" key="10">
    <source>
        <dbReference type="Proteomes" id="UP000221168"/>
    </source>
</evidence>
<sequence length="415" mass="43820">MRECGIIVVGAGPAGMAAALALAESGRQVCLAGPPPRPDDRRTTAIMAPGMAFLASLGVTFEAGEAAPLRVMRIVDATSRLVRSPTVAFRSAEIGEEAFGWNITNTVLNRRLSEAVAKSGAIERIEKPVLAWATDPEAVTITLDGGEVLVAKCAVAADGRSSGGREAAGIRVHSRPLPQVALVTTFRHAITHEDTSTELHTEHGPCTQVPLADPNRSSLVWVTSPDEADLLASLDEASFCLAVERRMHSMLGKVSDPGPRQTWPLSTGLPARFADKRIALVGESAHVFPPIGAQGLNLGLRDAKDLVSCLRNASDPGAPDVLNAYSARRRPDVLARAGAVNALNTALLSDFLPAQMARSAGLGLLRALSPLRSFFMREGMAPGSGFRRMGTEIRSLGKEVGGKISARDKQQQSGH</sequence>
<dbReference type="NCBIfam" id="TIGR01988">
    <property type="entry name" value="Ubi-OHases"/>
    <property type="match status" value="1"/>
</dbReference>
<evidence type="ECO:0000256" key="1">
    <source>
        <dbReference type="ARBA" id="ARBA00001974"/>
    </source>
</evidence>
<dbReference type="InterPro" id="IPR036188">
    <property type="entry name" value="FAD/NAD-bd_sf"/>
</dbReference>
<protein>
    <submittedName>
        <fullName evidence="9">2-octaprenyl-6-methoxyphenyl hydroxylase</fullName>
    </submittedName>
</protein>
<comment type="cofactor">
    <cofactor evidence="1">
        <name>FAD</name>
        <dbReference type="ChEBI" id="CHEBI:57692"/>
    </cofactor>
</comment>
<evidence type="ECO:0000259" key="8">
    <source>
        <dbReference type="Pfam" id="PF01494"/>
    </source>
</evidence>
<dbReference type="AlphaFoldDB" id="A0A2G1QKV3"/>
<dbReference type="GO" id="GO:0016705">
    <property type="term" value="F:oxidoreductase activity, acting on paired donors, with incorporation or reduction of molecular oxygen"/>
    <property type="evidence" value="ECO:0007669"/>
    <property type="project" value="InterPro"/>
</dbReference>
<evidence type="ECO:0000256" key="6">
    <source>
        <dbReference type="ARBA" id="ARBA00023002"/>
    </source>
</evidence>
<gene>
    <name evidence="9" type="ORF">CSC94_17310</name>
</gene>
<dbReference type="OrthoDB" id="9796623at2"/>
<evidence type="ECO:0000256" key="4">
    <source>
        <dbReference type="ARBA" id="ARBA00022630"/>
    </source>
</evidence>
<dbReference type="PRINTS" id="PR00420">
    <property type="entry name" value="RNGMNOXGNASE"/>
</dbReference>
<dbReference type="InterPro" id="IPR010971">
    <property type="entry name" value="UbiH/COQ6"/>
</dbReference>
<keyword evidence="4" id="KW-0285">Flavoprotein</keyword>
<dbReference type="GO" id="GO:0004497">
    <property type="term" value="F:monooxygenase activity"/>
    <property type="evidence" value="ECO:0007669"/>
    <property type="project" value="UniProtKB-KW"/>
</dbReference>
<comment type="caution">
    <text evidence="9">The sequence shown here is derived from an EMBL/GenBank/DDBJ whole genome shotgun (WGS) entry which is preliminary data.</text>
</comment>
<comment type="pathway">
    <text evidence="2">Cofactor biosynthesis; ubiquinone biosynthesis.</text>
</comment>
<dbReference type="EMBL" id="PDVP01000012">
    <property type="protein sequence ID" value="PHP65838.1"/>
    <property type="molecule type" value="Genomic_DNA"/>
</dbReference>
<keyword evidence="10" id="KW-1185">Reference proteome</keyword>
<evidence type="ECO:0000256" key="3">
    <source>
        <dbReference type="ARBA" id="ARBA00005349"/>
    </source>
</evidence>
<dbReference type="Proteomes" id="UP000221168">
    <property type="component" value="Unassembled WGS sequence"/>
</dbReference>
<evidence type="ECO:0000313" key="9">
    <source>
        <dbReference type="EMBL" id="PHP65838.1"/>
    </source>
</evidence>
<proteinExistence type="inferred from homology"/>
<evidence type="ECO:0000256" key="2">
    <source>
        <dbReference type="ARBA" id="ARBA00004749"/>
    </source>
</evidence>
<reference evidence="9 10" key="1">
    <citation type="submission" date="2017-10" db="EMBL/GenBank/DDBJ databases">
        <title>Sedimentibacterium mangrovi gen. nov., sp. nov., a novel member of family Phyllobacteriacea isolated from mangrove sediment.</title>
        <authorList>
            <person name="Liao H."/>
            <person name="Tian Y."/>
        </authorList>
    </citation>
    <scope>NUCLEOTIDE SEQUENCE [LARGE SCALE GENOMIC DNA]</scope>
    <source>
        <strain evidence="9 10">X9-2-2</strain>
    </source>
</reference>
<feature type="domain" description="FAD-binding" evidence="8">
    <location>
        <begin position="4"/>
        <end position="331"/>
    </location>
</feature>
<dbReference type="GO" id="GO:0006744">
    <property type="term" value="P:ubiquinone biosynthetic process"/>
    <property type="evidence" value="ECO:0007669"/>
    <property type="project" value="UniProtKB-UniPathway"/>
</dbReference>
<dbReference type="PANTHER" id="PTHR43876:SF7">
    <property type="entry name" value="UBIQUINONE BIOSYNTHESIS MONOOXYGENASE COQ6, MITOCHONDRIAL"/>
    <property type="match status" value="1"/>
</dbReference>
<dbReference type="PANTHER" id="PTHR43876">
    <property type="entry name" value="UBIQUINONE BIOSYNTHESIS MONOOXYGENASE COQ6, MITOCHONDRIAL"/>
    <property type="match status" value="1"/>
</dbReference>
<dbReference type="SUPFAM" id="SSF51905">
    <property type="entry name" value="FAD/NAD(P)-binding domain"/>
    <property type="match status" value="1"/>
</dbReference>
<dbReference type="Pfam" id="PF01494">
    <property type="entry name" value="FAD_binding_3"/>
    <property type="match status" value="1"/>
</dbReference>
<dbReference type="RefSeq" id="WP_099307625.1">
    <property type="nucleotide sequence ID" value="NZ_PDVP01000012.1"/>
</dbReference>
<name>A0A2G1QKV3_9HYPH</name>
<evidence type="ECO:0000256" key="5">
    <source>
        <dbReference type="ARBA" id="ARBA00022827"/>
    </source>
</evidence>
<evidence type="ECO:0000256" key="7">
    <source>
        <dbReference type="ARBA" id="ARBA00023033"/>
    </source>
</evidence>
<dbReference type="Gene3D" id="3.50.50.60">
    <property type="entry name" value="FAD/NAD(P)-binding domain"/>
    <property type="match status" value="2"/>
</dbReference>
<comment type="similarity">
    <text evidence="3">Belongs to the UbiH/COQ6 family.</text>
</comment>
<dbReference type="GO" id="GO:0071949">
    <property type="term" value="F:FAD binding"/>
    <property type="evidence" value="ECO:0007669"/>
    <property type="project" value="InterPro"/>
</dbReference>
<dbReference type="InterPro" id="IPR002938">
    <property type="entry name" value="FAD-bd"/>
</dbReference>
<dbReference type="UniPathway" id="UPA00232"/>
<keyword evidence="6" id="KW-0560">Oxidoreductase</keyword>
<keyword evidence="7" id="KW-0503">Monooxygenase</keyword>